<dbReference type="Pfam" id="PF03466">
    <property type="entry name" value="LysR_substrate"/>
    <property type="match status" value="1"/>
</dbReference>
<dbReference type="SUPFAM" id="SSF46785">
    <property type="entry name" value="Winged helix' DNA-binding domain"/>
    <property type="match status" value="1"/>
</dbReference>
<dbReference type="PROSITE" id="PS50931">
    <property type="entry name" value="HTH_LYSR"/>
    <property type="match status" value="1"/>
</dbReference>
<dbReference type="Gene3D" id="1.10.10.10">
    <property type="entry name" value="Winged helix-like DNA-binding domain superfamily/Winged helix DNA-binding domain"/>
    <property type="match status" value="1"/>
</dbReference>
<dbReference type="GO" id="GO:0032993">
    <property type="term" value="C:protein-DNA complex"/>
    <property type="evidence" value="ECO:0007669"/>
    <property type="project" value="TreeGrafter"/>
</dbReference>
<dbReference type="GO" id="GO:0003677">
    <property type="term" value="F:DNA binding"/>
    <property type="evidence" value="ECO:0007669"/>
    <property type="project" value="UniProtKB-KW"/>
</dbReference>
<evidence type="ECO:0000256" key="2">
    <source>
        <dbReference type="ARBA" id="ARBA00023015"/>
    </source>
</evidence>
<dbReference type="PANTHER" id="PTHR30346:SF28">
    <property type="entry name" value="HTH-TYPE TRANSCRIPTIONAL REGULATOR CYNR"/>
    <property type="match status" value="1"/>
</dbReference>
<keyword evidence="3" id="KW-0238">DNA-binding</keyword>
<comment type="caution">
    <text evidence="7">The sequence shown here is derived from an EMBL/GenBank/DDBJ whole genome shotgun (WGS) entry which is preliminary data.</text>
</comment>
<dbReference type="InterPro" id="IPR005119">
    <property type="entry name" value="LysR_subst-bd"/>
</dbReference>
<evidence type="ECO:0000313" key="9">
    <source>
        <dbReference type="Proteomes" id="UP000264779"/>
    </source>
</evidence>
<dbReference type="AlphaFoldDB" id="A0A353JGM1"/>
<evidence type="ECO:0000313" key="8">
    <source>
        <dbReference type="Proteomes" id="UP000263517"/>
    </source>
</evidence>
<dbReference type="Pfam" id="PF00126">
    <property type="entry name" value="HTH_1"/>
    <property type="match status" value="1"/>
</dbReference>
<dbReference type="Proteomes" id="UP000263517">
    <property type="component" value="Unassembled WGS sequence"/>
</dbReference>
<dbReference type="InterPro" id="IPR036390">
    <property type="entry name" value="WH_DNA-bd_sf"/>
</dbReference>
<keyword evidence="4" id="KW-0804">Transcription</keyword>
<dbReference type="InterPro" id="IPR000847">
    <property type="entry name" value="LysR_HTH_N"/>
</dbReference>
<evidence type="ECO:0000256" key="1">
    <source>
        <dbReference type="ARBA" id="ARBA00009437"/>
    </source>
</evidence>
<dbReference type="InterPro" id="IPR036388">
    <property type="entry name" value="WH-like_DNA-bd_sf"/>
</dbReference>
<accession>A0A353JGM1</accession>
<dbReference type="Gene3D" id="3.40.190.10">
    <property type="entry name" value="Periplasmic binding protein-like II"/>
    <property type="match status" value="2"/>
</dbReference>
<proteinExistence type="inferred from homology"/>
<evidence type="ECO:0000259" key="5">
    <source>
        <dbReference type="PROSITE" id="PS50931"/>
    </source>
</evidence>
<evidence type="ECO:0000256" key="3">
    <source>
        <dbReference type="ARBA" id="ARBA00023125"/>
    </source>
</evidence>
<evidence type="ECO:0000313" key="7">
    <source>
        <dbReference type="EMBL" id="HBU52373.1"/>
    </source>
</evidence>
<protein>
    <submittedName>
        <fullName evidence="7">LysR family transcriptional regulator</fullName>
    </submittedName>
</protein>
<name>A0A353JGM1_9ALTE</name>
<keyword evidence="2" id="KW-0805">Transcription regulation</keyword>
<gene>
    <name evidence="6" type="ORF">DCW74_06470</name>
    <name evidence="7" type="ORF">DEB45_14050</name>
</gene>
<dbReference type="FunFam" id="1.10.10.10:FF:000001">
    <property type="entry name" value="LysR family transcriptional regulator"/>
    <property type="match status" value="1"/>
</dbReference>
<organism evidence="7 9">
    <name type="scientific">Alteromonas australica</name>
    <dbReference type="NCBI Taxonomy" id="589873"/>
    <lineage>
        <taxon>Bacteria</taxon>
        <taxon>Pseudomonadati</taxon>
        <taxon>Pseudomonadota</taxon>
        <taxon>Gammaproteobacteria</taxon>
        <taxon>Alteromonadales</taxon>
        <taxon>Alteromonadaceae</taxon>
        <taxon>Alteromonas/Salinimonas group</taxon>
        <taxon>Alteromonas</taxon>
    </lineage>
</organism>
<dbReference type="CDD" id="cd08414">
    <property type="entry name" value="PBP2_LTTR_aromatics_like"/>
    <property type="match status" value="1"/>
</dbReference>
<evidence type="ECO:0000313" key="6">
    <source>
        <dbReference type="EMBL" id="HAW75364.1"/>
    </source>
</evidence>
<dbReference type="EMBL" id="DNAN01000222">
    <property type="protein sequence ID" value="HAW75364.1"/>
    <property type="molecule type" value="Genomic_DNA"/>
</dbReference>
<dbReference type="EMBL" id="DONK01000217">
    <property type="protein sequence ID" value="HBU52373.1"/>
    <property type="molecule type" value="Genomic_DNA"/>
</dbReference>
<dbReference type="GO" id="GO:0003700">
    <property type="term" value="F:DNA-binding transcription factor activity"/>
    <property type="evidence" value="ECO:0007669"/>
    <property type="project" value="InterPro"/>
</dbReference>
<reference evidence="8 9" key="1">
    <citation type="journal article" date="2018" name="Nat. Biotechnol.">
        <title>A standardized bacterial taxonomy based on genome phylogeny substantially revises the tree of life.</title>
        <authorList>
            <person name="Parks D.H."/>
            <person name="Chuvochina M."/>
            <person name="Waite D.W."/>
            <person name="Rinke C."/>
            <person name="Skarshewski A."/>
            <person name="Chaumeil P.A."/>
            <person name="Hugenholtz P."/>
        </authorList>
    </citation>
    <scope>NUCLEOTIDE SEQUENCE [LARGE SCALE GENOMIC DNA]</scope>
    <source>
        <strain evidence="7">UBA11621</strain>
        <strain evidence="6">UBA11978</strain>
    </source>
</reference>
<comment type="similarity">
    <text evidence="1">Belongs to the LysR transcriptional regulatory family.</text>
</comment>
<evidence type="ECO:0000256" key="4">
    <source>
        <dbReference type="ARBA" id="ARBA00023163"/>
    </source>
</evidence>
<feature type="domain" description="HTH lysR-type" evidence="5">
    <location>
        <begin position="11"/>
        <end position="68"/>
    </location>
</feature>
<dbReference type="PANTHER" id="PTHR30346">
    <property type="entry name" value="TRANSCRIPTIONAL DUAL REGULATOR HCAR-RELATED"/>
    <property type="match status" value="1"/>
</dbReference>
<dbReference type="SUPFAM" id="SSF53850">
    <property type="entry name" value="Periplasmic binding protein-like II"/>
    <property type="match status" value="1"/>
</dbReference>
<sequence length="311" mass="35019">MVYLSYFGITMNFKHLRTFVEVAHCKSFSNAATRLHTVQSAISRHITALERDIHVTLFERNTRMVELTPAGERFLQHADAILKHCRLAKEDAQLIQRGEKGLLRIGYLSSACVHFLPHLLRNFSTLNSGVTVKLDEMTVSQQLQAFTESAIDIGFSRPIEKTHEGLLKEKHLFDDPIVAVVASDHPLATKTVLSLANIAKHPLILFARAHAPSLFDNLMTAFHYQQLKPNVVSEPKSMQALLTEIASSQCVALVPACIQNLHTKGCTFVPLQAPMHAELKMLWQAKPNATTLTWLNWYDAYGQDIIDHYSR</sequence>
<dbReference type="Proteomes" id="UP000264779">
    <property type="component" value="Unassembled WGS sequence"/>
</dbReference>
<dbReference type="PRINTS" id="PR00039">
    <property type="entry name" value="HTHLYSR"/>
</dbReference>
<dbReference type="OrthoDB" id="646694at2"/>